<dbReference type="SUPFAM" id="SSF57196">
    <property type="entry name" value="EGF/Laminin"/>
    <property type="match status" value="1"/>
</dbReference>
<feature type="domain" description="EGF-like" evidence="6">
    <location>
        <begin position="1049"/>
        <end position="1084"/>
    </location>
</feature>
<dbReference type="InterPro" id="IPR058727">
    <property type="entry name" value="Helical_Vwde"/>
</dbReference>
<feature type="non-terminal residue" evidence="9">
    <location>
        <position position="1404"/>
    </location>
</feature>
<evidence type="ECO:0000256" key="5">
    <source>
        <dbReference type="SAM" id="Phobius"/>
    </source>
</evidence>
<dbReference type="InterPro" id="IPR001846">
    <property type="entry name" value="VWF_type-D"/>
</dbReference>
<feature type="disulfide bond" evidence="3">
    <location>
        <begin position="1361"/>
        <end position="1370"/>
    </location>
</feature>
<dbReference type="OrthoDB" id="382013at2759"/>
<feature type="compositionally biased region" description="Basic and acidic residues" evidence="4">
    <location>
        <begin position="703"/>
        <end position="714"/>
    </location>
</feature>
<evidence type="ECO:0000256" key="2">
    <source>
        <dbReference type="ARBA" id="ARBA00023157"/>
    </source>
</evidence>
<feature type="disulfide bond" evidence="3">
    <location>
        <begin position="1375"/>
        <end position="1385"/>
    </location>
</feature>
<evidence type="ECO:0000256" key="4">
    <source>
        <dbReference type="SAM" id="MobiDB-lite"/>
    </source>
</evidence>
<dbReference type="PROSITE" id="PS00022">
    <property type="entry name" value="EGF_1"/>
    <property type="match status" value="4"/>
</dbReference>
<dbReference type="PROSITE" id="PS01186">
    <property type="entry name" value="EGF_2"/>
    <property type="match status" value="4"/>
</dbReference>
<dbReference type="PANTHER" id="PTHR14949">
    <property type="entry name" value="EGF-LIKE-DOMAIN, MULTIPLE 7, 8"/>
    <property type="match status" value="1"/>
</dbReference>
<feature type="disulfide bond" evidence="3">
    <location>
        <begin position="1053"/>
        <end position="1063"/>
    </location>
</feature>
<proteinExistence type="predicted"/>
<keyword evidence="3" id="KW-0245">EGF-like domain</keyword>
<dbReference type="InterPro" id="IPR009030">
    <property type="entry name" value="Growth_fac_rcpt_cys_sf"/>
</dbReference>
<dbReference type="InterPro" id="IPR001881">
    <property type="entry name" value="EGF-like_Ca-bd_dom"/>
</dbReference>
<feature type="region of interest" description="Disordered" evidence="4">
    <location>
        <begin position="701"/>
        <end position="722"/>
    </location>
</feature>
<evidence type="ECO:0000313" key="9">
    <source>
        <dbReference type="RefSeq" id="XP_023932732.1"/>
    </source>
</evidence>
<feature type="disulfide bond" evidence="3">
    <location>
        <begin position="1297"/>
        <end position="1306"/>
    </location>
</feature>
<dbReference type="SMART" id="SM00181">
    <property type="entry name" value="EGF"/>
    <property type="match status" value="11"/>
</dbReference>
<evidence type="ECO:0000256" key="3">
    <source>
        <dbReference type="PROSITE-ProRule" id="PRU00076"/>
    </source>
</evidence>
<dbReference type="Gene3D" id="2.60.120.260">
    <property type="entry name" value="Galactose-binding domain-like"/>
    <property type="match status" value="1"/>
</dbReference>
<evidence type="ECO:0000259" key="7">
    <source>
        <dbReference type="PROSITE" id="PS51233"/>
    </source>
</evidence>
<feature type="disulfide bond" evidence="3">
    <location>
        <begin position="1279"/>
        <end position="1289"/>
    </location>
</feature>
<evidence type="ECO:0000313" key="8">
    <source>
        <dbReference type="Proteomes" id="UP000085678"/>
    </source>
</evidence>
<dbReference type="CDD" id="cd00054">
    <property type="entry name" value="EGF_CA"/>
    <property type="match status" value="1"/>
</dbReference>
<dbReference type="InterPro" id="IPR000742">
    <property type="entry name" value="EGF"/>
</dbReference>
<protein>
    <submittedName>
        <fullName evidence="9">von Willebrand factor D and EGF domain-containing protein</fullName>
    </submittedName>
</protein>
<gene>
    <name evidence="9" type="primary">LOC106165796</name>
</gene>
<feature type="disulfide bond" evidence="3">
    <location>
        <begin position="1393"/>
        <end position="1402"/>
    </location>
</feature>
<dbReference type="SMART" id="SM00179">
    <property type="entry name" value="EGF_CA"/>
    <property type="match status" value="2"/>
</dbReference>
<dbReference type="SUPFAM" id="SSF57184">
    <property type="entry name" value="Growth factor receptor domain"/>
    <property type="match status" value="1"/>
</dbReference>
<dbReference type="Pfam" id="PF00094">
    <property type="entry name" value="VWD"/>
    <property type="match status" value="1"/>
</dbReference>
<feature type="domain" description="EGF-like" evidence="6">
    <location>
        <begin position="1276"/>
        <end position="1307"/>
    </location>
</feature>
<feature type="disulfide bond" evidence="3">
    <location>
        <begin position="1074"/>
        <end position="1083"/>
    </location>
</feature>
<dbReference type="PROSITE" id="PS50026">
    <property type="entry name" value="EGF_3"/>
    <property type="match status" value="6"/>
</dbReference>
<keyword evidence="5" id="KW-0812">Transmembrane</keyword>
<dbReference type="InterPro" id="IPR057885">
    <property type="entry name" value="Ig_VWDE"/>
</dbReference>
<keyword evidence="2 3" id="KW-1015">Disulfide bond</keyword>
<reference evidence="9" key="1">
    <citation type="submission" date="2025-08" db="UniProtKB">
        <authorList>
            <consortium name="RefSeq"/>
        </authorList>
    </citation>
    <scope>IDENTIFICATION</scope>
    <source>
        <tissue evidence="9">Gonads</tissue>
    </source>
</reference>
<feature type="domain" description="EGF-like" evidence="6">
    <location>
        <begin position="1372"/>
        <end position="1403"/>
    </location>
</feature>
<keyword evidence="5" id="KW-0472">Membrane</keyword>
<keyword evidence="8" id="KW-1185">Reference proteome</keyword>
<dbReference type="GO" id="GO:0009986">
    <property type="term" value="C:cell surface"/>
    <property type="evidence" value="ECO:0007669"/>
    <property type="project" value="TreeGrafter"/>
</dbReference>
<dbReference type="PROSITE" id="PS51233">
    <property type="entry name" value="VWFD"/>
    <property type="match status" value="1"/>
</dbReference>
<feature type="domain" description="EGF-like" evidence="6">
    <location>
        <begin position="1180"/>
        <end position="1211"/>
    </location>
</feature>
<dbReference type="InterPro" id="IPR050969">
    <property type="entry name" value="Dev_Signal_Modulators"/>
</dbReference>
<feature type="domain" description="EGF-like" evidence="6">
    <location>
        <begin position="1243"/>
        <end position="1275"/>
    </location>
</feature>
<feature type="disulfide bond" evidence="3">
    <location>
        <begin position="1343"/>
        <end position="1353"/>
    </location>
</feature>
<dbReference type="PANTHER" id="PTHR14949:SF51">
    <property type="entry name" value="VON WILLEBRAND FACTOR D AND EGF DOMAIN-CONTAINING PROTEIN"/>
    <property type="match status" value="1"/>
</dbReference>
<feature type="transmembrane region" description="Helical" evidence="5">
    <location>
        <begin position="7"/>
        <end position="26"/>
    </location>
</feature>
<feature type="disulfide bond" evidence="3">
    <location>
        <begin position="1247"/>
        <end position="1257"/>
    </location>
</feature>
<organism evidence="8 9">
    <name type="scientific">Lingula anatina</name>
    <name type="common">Brachiopod</name>
    <name type="synonym">Lingula unguis</name>
    <dbReference type="NCBI Taxonomy" id="7574"/>
    <lineage>
        <taxon>Eukaryota</taxon>
        <taxon>Metazoa</taxon>
        <taxon>Spiralia</taxon>
        <taxon>Lophotrochozoa</taxon>
        <taxon>Brachiopoda</taxon>
        <taxon>Linguliformea</taxon>
        <taxon>Lingulata</taxon>
        <taxon>Lingulida</taxon>
        <taxon>Linguloidea</taxon>
        <taxon>Lingulidae</taxon>
        <taxon>Lingula</taxon>
    </lineage>
</organism>
<feature type="disulfide bond" evidence="3">
    <location>
        <begin position="1265"/>
        <end position="1274"/>
    </location>
</feature>
<dbReference type="GeneID" id="106165796"/>
<dbReference type="STRING" id="7574.A0A2R2MRV3"/>
<dbReference type="Pfam" id="PF26129">
    <property type="entry name" value="Vwde"/>
    <property type="match status" value="1"/>
</dbReference>
<dbReference type="Pfam" id="PF25776">
    <property type="entry name" value="Ig_VWDE"/>
    <property type="match status" value="1"/>
</dbReference>
<dbReference type="SMART" id="SM00216">
    <property type="entry name" value="VWD"/>
    <property type="match status" value="1"/>
</dbReference>
<accession>A0A2R2MRV3</accession>
<dbReference type="Gene3D" id="2.10.25.10">
    <property type="entry name" value="Laminin"/>
    <property type="match status" value="7"/>
</dbReference>
<evidence type="ECO:0000259" key="6">
    <source>
        <dbReference type="PROSITE" id="PS50026"/>
    </source>
</evidence>
<dbReference type="KEGG" id="lak:106165796"/>
<dbReference type="Proteomes" id="UP000085678">
    <property type="component" value="Unplaced"/>
</dbReference>
<dbReference type="RefSeq" id="XP_023932732.1">
    <property type="nucleotide sequence ID" value="XM_024076964.1"/>
</dbReference>
<comment type="caution">
    <text evidence="3">Lacks conserved residue(s) required for the propagation of feature annotation.</text>
</comment>
<keyword evidence="5" id="KW-1133">Transmembrane helix</keyword>
<feature type="domain" description="VWFD" evidence="7">
    <location>
        <begin position="281"/>
        <end position="467"/>
    </location>
</feature>
<feature type="disulfide bond" evidence="3">
    <location>
        <begin position="1201"/>
        <end position="1210"/>
    </location>
</feature>
<sequence>MPTLKDFVSLTVLQLFWYLFIVVSAGRRSCEGGQSSADGQEPCADDSVPFLPGPPTLEAVARWGQVYLRCHYPAARAGDSSNTALVRYEVVVTALRGSTRADLARKITHGTEVFLDDVRLGDEATCEVRTFYSSDPNTKSPPVRSLPLHLGVTTNTQTLQLREDGQYHNVTYELTLPLVCGQSKDVCSLKFGLRTLESFHKHVDNVGSDIFLSSCVIEFSAELCRSESCKQTIQVTAGNDGFDDDGRETEIHLDLLEAKNLEWKGYETPRVKVTVKDVPTARCYVFGDPHVITFDGRQFDLYKTGTFVLYQSKRRQFQVDVRAWACSETPNRAACACGVVAREGQDTVAVDMCNTVPGSSGQPDIDVKSGTLSRNAKIFKARDGKIVTVAFGSGSFVRIFIEKWGLSLVVQAPSEDWNFTMGLCGTFDGDTRNDFHDRTEQVLVTGSEQEKAYEFLERWRLLPGESLFDYQEYKQQTVSTKSERTFCDCSNSRKQSNLNVKENILISKTNCKSKEWAQLPFIMYQKDVTAEYNNSNAYVSARRTRSAELDAYERFRAYVAARRAAQLSKKDDSEFKSVPTLSTTKIPQVQSVQEATTSSTDLYKQAPSSGARLTGTTTSTKILTTSSKPSLVTSTPLPLLQSTTVQMELTTSRRVPSRIVGFTSPSARSRHGYLRNKWVNRARVYNIRYPVERTTILPTTREQNVKSRTKENKHPNIKSLSTDTNSEYQKIRNRWRHLHEPVFKRLRPETIERLESRLSEFSDKSSYFFAGDFLDLDTPPLDLKWPTASGITHNRAIFKCSQVILNTSIAKFCGEYLQEKIRDTIDNCVKDIQVKEDYKWTVYSIPLVEALCEEAVWKRRLQLSKSIGFPPPKVLSALNCPRGCSGRGTCGDTGCQCVKGFQGADCTAVADRMHMTLRTFNGGLCDTRASSCSTIQLMSDEPISEEGVKCSMDSVMLVSHEGVELSTPSETIVFDSVCWDCSGFSKTCVKKVLNEPPFSTRPRKKFSAIAGEQFNYQIVAADPEGSQLTFFSPYRDLVVTSEGKHCQTRLNACSSSPCVRGRCIATADGYGCICRNGFTGRLCDKEIDICHPNPCYPGVKCTAARGWYVCGPCPEGTVGNGRHCTVAPGCAARPCFPGVTCRDVNTTRGQFECGPCPYGYRGNGITCVPPPRDSTQPAAEKPVCRSCPGNRQCNEDGSCQCTPGYTGSRCHIARCNPSCLNRGFCVRPNVCQCKPGYRGERCEEAICERPCGHNGRCIAPNLCSCPYGYVGPQCEKMICKIPCHNGALCIHPNRCLCRSGYTGRSCLTPVCDPGCQNGGVCVRPNVCSCPHMYFGERCERAHCAPSCLNGGRCLRRNQCACTPGWAGSRCQIPLCEPRCLHGGRCVYANMCSCPTGWEGPGCKQ</sequence>
<dbReference type="GO" id="GO:0005509">
    <property type="term" value="F:calcium ion binding"/>
    <property type="evidence" value="ECO:0007669"/>
    <property type="project" value="InterPro"/>
</dbReference>
<dbReference type="FunFam" id="2.10.25.10:FF:000020">
    <property type="entry name" value="Latent-transforming growth factor beta-binding protein 1"/>
    <property type="match status" value="1"/>
</dbReference>
<dbReference type="GO" id="GO:0005102">
    <property type="term" value="F:signaling receptor binding"/>
    <property type="evidence" value="ECO:0007669"/>
    <property type="project" value="TreeGrafter"/>
</dbReference>
<feature type="domain" description="EGF-like" evidence="6">
    <location>
        <begin position="1339"/>
        <end position="1371"/>
    </location>
</feature>
<dbReference type="GO" id="GO:0005576">
    <property type="term" value="C:extracellular region"/>
    <property type="evidence" value="ECO:0007669"/>
    <property type="project" value="TreeGrafter"/>
</dbReference>
<dbReference type="Pfam" id="PF25024">
    <property type="entry name" value="EGF_TEN"/>
    <property type="match status" value="1"/>
</dbReference>
<keyword evidence="1" id="KW-0732">Signal</keyword>
<dbReference type="InParanoid" id="A0A2R2MRV3"/>
<evidence type="ECO:0000256" key="1">
    <source>
        <dbReference type="ARBA" id="ARBA00022729"/>
    </source>
</evidence>
<name>A0A2R2MRV3_LINAN</name>